<evidence type="ECO:0000313" key="8">
    <source>
        <dbReference type="Proteomes" id="UP000324324"/>
    </source>
</evidence>
<dbReference type="InterPro" id="IPR046373">
    <property type="entry name" value="Acyl-CoA_Oxase/DH_mid-dom_sf"/>
</dbReference>
<dbReference type="FunFam" id="2.40.110.10:FF:000011">
    <property type="entry name" value="Acyl-CoA dehydrogenase FadE34"/>
    <property type="match status" value="1"/>
</dbReference>
<sequence length="385" mass="41954">MSSLLDNFVRASLPPEAEAFRTEVKRFLAEQLPDAPADRRARSWMGFDAAFSRRLAARGWVGITLPPEYGGAGLDPFRRFVLVEELLAAGAPVAAHWIADRQSGPLILRYGTEAQKRRHLPAICRGESFFCIGMSEPNSGSDLASVRSRATRTAGGWTLNGQKIWTTNAPHCQYMIALVRTSGVLEDKQKGLSQFIVDLSLPGVTVRPIEDLTGDAHFAEVVFDNVPLDDDALIGNEGSGWEQVNAELAFERSGPERIYSSVVLLDLWAARLRRDGATPEQQALLGRFCSQLATLRQMSIAVTARLAAGESPVAEAALVKDLGTTLEQQIPAAFEAVIAGDTRTLADAELYRTVSYLSQISPTFSLRGGTREILRGMIARSLGLR</sequence>
<dbReference type="InterPro" id="IPR006089">
    <property type="entry name" value="Acyl-CoA_DH_CS"/>
</dbReference>
<dbReference type="Gene3D" id="2.40.110.10">
    <property type="entry name" value="Butyryl-CoA Dehydrogenase, subunit A, domain 2"/>
    <property type="match status" value="1"/>
</dbReference>
<evidence type="ECO:0000256" key="1">
    <source>
        <dbReference type="ARBA" id="ARBA00001974"/>
    </source>
</evidence>
<dbReference type="InterPro" id="IPR037069">
    <property type="entry name" value="AcylCoA_DH/ox_N_sf"/>
</dbReference>
<dbReference type="InterPro" id="IPR009100">
    <property type="entry name" value="AcylCoA_DH/oxidase_NM_dom_sf"/>
</dbReference>
<name>A0A5M8AAQ7_9BURK</name>
<evidence type="ECO:0000256" key="2">
    <source>
        <dbReference type="ARBA" id="ARBA00022630"/>
    </source>
</evidence>
<dbReference type="InterPro" id="IPR052161">
    <property type="entry name" value="Mycobact_Acyl-CoA_DH"/>
</dbReference>
<evidence type="ECO:0000256" key="3">
    <source>
        <dbReference type="ARBA" id="ARBA00022827"/>
    </source>
</evidence>
<keyword evidence="2" id="KW-0285">Flavoprotein</keyword>
<dbReference type="Gene3D" id="1.20.140.10">
    <property type="entry name" value="Butyryl-CoA Dehydrogenase, subunit A, domain 3"/>
    <property type="match status" value="1"/>
</dbReference>
<accession>A0A5M8AAQ7</accession>
<dbReference type="Pfam" id="PF02770">
    <property type="entry name" value="Acyl-CoA_dh_M"/>
    <property type="match status" value="1"/>
</dbReference>
<dbReference type="Gene3D" id="1.10.540.10">
    <property type="entry name" value="Acyl-CoA dehydrogenase/oxidase, N-terminal domain"/>
    <property type="match status" value="1"/>
</dbReference>
<reference evidence="7 8" key="1">
    <citation type="submission" date="2019-09" db="EMBL/GenBank/DDBJ databases">
        <title>Isolation of a novel species in the genus Cupriavidus from patients with sepsis using whole genome sequencing.</title>
        <authorList>
            <person name="Kweon O.J."/>
            <person name="Lee M.-K."/>
        </authorList>
    </citation>
    <scope>NUCLEOTIDE SEQUENCE [LARGE SCALE GENOMIC DNA]</scope>
    <source>
        <strain evidence="7 8">MKL-01</strain>
    </source>
</reference>
<proteinExistence type="predicted"/>
<dbReference type="InterPro" id="IPR006091">
    <property type="entry name" value="Acyl-CoA_Oxase/DH_mid-dom"/>
</dbReference>
<keyword evidence="3" id="KW-0274">FAD</keyword>
<comment type="caution">
    <text evidence="7">The sequence shown here is derived from an EMBL/GenBank/DDBJ whole genome shotgun (WGS) entry which is preliminary data.</text>
</comment>
<gene>
    <name evidence="7" type="ORF">F1599_17220</name>
</gene>
<keyword evidence="4" id="KW-0560">Oxidoreductase</keyword>
<feature type="domain" description="Acyl-CoA dehydrogenase/oxidase N-terminal" evidence="6">
    <location>
        <begin position="15"/>
        <end position="127"/>
    </location>
</feature>
<dbReference type="EMBL" id="VWRN01000045">
    <property type="protein sequence ID" value="KAA6120897.1"/>
    <property type="molecule type" value="Genomic_DNA"/>
</dbReference>
<feature type="domain" description="Acyl-CoA oxidase/dehydrogenase middle" evidence="5">
    <location>
        <begin position="131"/>
        <end position="226"/>
    </location>
</feature>
<dbReference type="Pfam" id="PF02771">
    <property type="entry name" value="Acyl-CoA_dh_N"/>
    <property type="match status" value="1"/>
</dbReference>
<dbReference type="InterPro" id="IPR013786">
    <property type="entry name" value="AcylCoA_DH/ox_N"/>
</dbReference>
<dbReference type="SUPFAM" id="SSF56645">
    <property type="entry name" value="Acyl-CoA dehydrogenase NM domain-like"/>
    <property type="match status" value="1"/>
</dbReference>
<evidence type="ECO:0000313" key="7">
    <source>
        <dbReference type="EMBL" id="KAA6120897.1"/>
    </source>
</evidence>
<keyword evidence="8" id="KW-1185">Reference proteome</keyword>
<dbReference type="GO" id="GO:0005886">
    <property type="term" value="C:plasma membrane"/>
    <property type="evidence" value="ECO:0007669"/>
    <property type="project" value="TreeGrafter"/>
</dbReference>
<evidence type="ECO:0000259" key="6">
    <source>
        <dbReference type="Pfam" id="PF02771"/>
    </source>
</evidence>
<organism evidence="7 8">
    <name type="scientific">Cupriavidus cauae</name>
    <dbReference type="NCBI Taxonomy" id="2608999"/>
    <lineage>
        <taxon>Bacteria</taxon>
        <taxon>Pseudomonadati</taxon>
        <taxon>Pseudomonadota</taxon>
        <taxon>Betaproteobacteria</taxon>
        <taxon>Burkholderiales</taxon>
        <taxon>Burkholderiaceae</taxon>
        <taxon>Cupriavidus</taxon>
    </lineage>
</organism>
<comment type="cofactor">
    <cofactor evidence="1">
        <name>FAD</name>
        <dbReference type="ChEBI" id="CHEBI:57692"/>
    </cofactor>
</comment>
<dbReference type="AlphaFoldDB" id="A0A5M8AAQ7"/>
<dbReference type="PROSITE" id="PS00072">
    <property type="entry name" value="ACYL_COA_DH_1"/>
    <property type="match status" value="1"/>
</dbReference>
<protein>
    <submittedName>
        <fullName evidence="7">Acyl-CoA dehydrogenase</fullName>
    </submittedName>
</protein>
<dbReference type="RefSeq" id="WP_150083879.1">
    <property type="nucleotide sequence ID" value="NZ_VWRN01000045.1"/>
</dbReference>
<dbReference type="GO" id="GO:0050660">
    <property type="term" value="F:flavin adenine dinucleotide binding"/>
    <property type="evidence" value="ECO:0007669"/>
    <property type="project" value="InterPro"/>
</dbReference>
<dbReference type="PANTHER" id="PTHR43292:SF4">
    <property type="entry name" value="ACYL-COA DEHYDROGENASE FADE34"/>
    <property type="match status" value="1"/>
</dbReference>
<dbReference type="GO" id="GO:0003995">
    <property type="term" value="F:acyl-CoA dehydrogenase activity"/>
    <property type="evidence" value="ECO:0007669"/>
    <property type="project" value="InterPro"/>
</dbReference>
<dbReference type="PANTHER" id="PTHR43292">
    <property type="entry name" value="ACYL-COA DEHYDROGENASE"/>
    <property type="match status" value="1"/>
</dbReference>
<dbReference type="Proteomes" id="UP000324324">
    <property type="component" value="Unassembled WGS sequence"/>
</dbReference>
<evidence type="ECO:0000256" key="4">
    <source>
        <dbReference type="ARBA" id="ARBA00023002"/>
    </source>
</evidence>
<evidence type="ECO:0000259" key="5">
    <source>
        <dbReference type="Pfam" id="PF02770"/>
    </source>
</evidence>